<organism evidence="3 4">
    <name type="scientific">Arenibacter palladensis</name>
    <dbReference type="NCBI Taxonomy" id="237373"/>
    <lineage>
        <taxon>Bacteria</taxon>
        <taxon>Pseudomonadati</taxon>
        <taxon>Bacteroidota</taxon>
        <taxon>Flavobacteriia</taxon>
        <taxon>Flavobacteriales</taxon>
        <taxon>Flavobacteriaceae</taxon>
        <taxon>Arenibacter</taxon>
    </lineage>
</organism>
<name>A0A1M5DMZ5_9FLAO</name>
<dbReference type="PROSITE" id="PS51257">
    <property type="entry name" value="PROKAR_LIPOPROTEIN"/>
    <property type="match status" value="1"/>
</dbReference>
<sequence>MAARIVFFLWMVLLFVGCKSNQYDPSLPPKGFANNISLKIAYTLGAIEPTITKVAIPNSIQEHKNLVYKTIDTTTLKLDVYQPKALKKDAPLIIFLHGGAWEKGRKSNVLHYLISYAQKGYITATVQYRLSGVAKYPAQLLDVSDAVEWLKSHAKEYNINAHRVAIAGGSAGAHLAMQYAYTHSSKSMDSNGLPSNVQAVINIYGPSDLTTEIAKKEKRVHRFIGKTYEEAPEMYKEASPILYVNKYSPPTISFHGTLDELVPYGQSKKLHETLKSYGVPSYYHELKGWPHAMDLSAKVFSYIQYHTDIFLEKHLKL</sequence>
<evidence type="ECO:0000313" key="4">
    <source>
        <dbReference type="Proteomes" id="UP000184406"/>
    </source>
</evidence>
<feature type="domain" description="BD-FAE-like" evidence="2">
    <location>
        <begin position="78"/>
        <end position="274"/>
    </location>
</feature>
<dbReference type="Pfam" id="PF20434">
    <property type="entry name" value="BD-FAE"/>
    <property type="match status" value="1"/>
</dbReference>
<dbReference type="GO" id="GO:0016787">
    <property type="term" value="F:hydrolase activity"/>
    <property type="evidence" value="ECO:0007669"/>
    <property type="project" value="UniProtKB-KW"/>
</dbReference>
<dbReference type="Gene3D" id="3.40.50.1820">
    <property type="entry name" value="alpha/beta hydrolase"/>
    <property type="match status" value="1"/>
</dbReference>
<dbReference type="PANTHER" id="PTHR48081:SF13">
    <property type="entry name" value="ALPHA_BETA HYDROLASE"/>
    <property type="match status" value="1"/>
</dbReference>
<accession>A0A1M5DMZ5</accession>
<keyword evidence="1" id="KW-0378">Hydrolase</keyword>
<gene>
    <name evidence="3" type="ORF">SAMN03080594_106159</name>
</gene>
<dbReference type="PANTHER" id="PTHR48081">
    <property type="entry name" value="AB HYDROLASE SUPERFAMILY PROTEIN C4A8.06C"/>
    <property type="match status" value="1"/>
</dbReference>
<dbReference type="InterPro" id="IPR050300">
    <property type="entry name" value="GDXG_lipolytic_enzyme"/>
</dbReference>
<dbReference type="Proteomes" id="UP000184406">
    <property type="component" value="Unassembled WGS sequence"/>
</dbReference>
<keyword evidence="4" id="KW-1185">Reference proteome</keyword>
<evidence type="ECO:0000259" key="2">
    <source>
        <dbReference type="Pfam" id="PF20434"/>
    </source>
</evidence>
<protein>
    <submittedName>
        <fullName evidence="3">Acetyl esterase/lipase</fullName>
    </submittedName>
</protein>
<dbReference type="SUPFAM" id="SSF53474">
    <property type="entry name" value="alpha/beta-Hydrolases"/>
    <property type="match status" value="1"/>
</dbReference>
<dbReference type="EMBL" id="FQUX01000006">
    <property type="protein sequence ID" value="SHF68152.1"/>
    <property type="molecule type" value="Genomic_DNA"/>
</dbReference>
<reference evidence="4" key="1">
    <citation type="submission" date="2016-11" db="EMBL/GenBank/DDBJ databases">
        <authorList>
            <person name="Varghese N."/>
            <person name="Submissions S."/>
        </authorList>
    </citation>
    <scope>NUCLEOTIDE SEQUENCE [LARGE SCALE GENOMIC DNA]</scope>
    <source>
        <strain evidence="4">DSM 17539</strain>
    </source>
</reference>
<proteinExistence type="predicted"/>
<dbReference type="OrthoDB" id="9777975at2"/>
<evidence type="ECO:0000313" key="3">
    <source>
        <dbReference type="EMBL" id="SHF68152.1"/>
    </source>
</evidence>
<dbReference type="AlphaFoldDB" id="A0A1M5DMZ5"/>
<dbReference type="InterPro" id="IPR029058">
    <property type="entry name" value="AB_hydrolase_fold"/>
</dbReference>
<dbReference type="RefSeq" id="WP_084532634.1">
    <property type="nucleotide sequence ID" value="NZ_FQUX01000006.1"/>
</dbReference>
<dbReference type="InterPro" id="IPR049492">
    <property type="entry name" value="BD-FAE-like_dom"/>
</dbReference>
<evidence type="ECO:0000256" key="1">
    <source>
        <dbReference type="ARBA" id="ARBA00022801"/>
    </source>
</evidence>